<organism evidence="2">
    <name type="scientific">bioreactor metagenome</name>
    <dbReference type="NCBI Taxonomy" id="1076179"/>
    <lineage>
        <taxon>unclassified sequences</taxon>
        <taxon>metagenomes</taxon>
        <taxon>ecological metagenomes</taxon>
    </lineage>
</organism>
<evidence type="ECO:0000256" key="1">
    <source>
        <dbReference type="SAM" id="MobiDB-lite"/>
    </source>
</evidence>
<dbReference type="EMBL" id="VSSQ01117177">
    <property type="protein sequence ID" value="MPN51753.1"/>
    <property type="molecule type" value="Genomic_DNA"/>
</dbReference>
<dbReference type="AlphaFoldDB" id="A0A645IX36"/>
<comment type="caution">
    <text evidence="2">The sequence shown here is derived from an EMBL/GenBank/DDBJ whole genome shotgun (WGS) entry which is preliminary data.</text>
</comment>
<feature type="region of interest" description="Disordered" evidence="1">
    <location>
        <begin position="1"/>
        <end position="69"/>
    </location>
</feature>
<proteinExistence type="predicted"/>
<accession>A0A645IX36</accession>
<protein>
    <submittedName>
        <fullName evidence="2">Uncharacterized protein</fullName>
    </submittedName>
</protein>
<sequence>MHLGQVQIVQRHPRHRQSAGDRHPTGGELGEVAPVRLEGLVGVPDAGDRGQRADRVPAQHQRRRTVTDQ</sequence>
<name>A0A645IX36_9ZZZZ</name>
<reference evidence="2" key="1">
    <citation type="submission" date="2019-08" db="EMBL/GenBank/DDBJ databases">
        <authorList>
            <person name="Kucharzyk K."/>
            <person name="Murdoch R.W."/>
            <person name="Higgins S."/>
            <person name="Loffler F."/>
        </authorList>
    </citation>
    <scope>NUCLEOTIDE SEQUENCE</scope>
</reference>
<feature type="compositionally biased region" description="Basic and acidic residues" evidence="1">
    <location>
        <begin position="46"/>
        <end position="57"/>
    </location>
</feature>
<feature type="compositionally biased region" description="Basic residues" evidence="1">
    <location>
        <begin position="60"/>
        <end position="69"/>
    </location>
</feature>
<evidence type="ECO:0000313" key="2">
    <source>
        <dbReference type="EMBL" id="MPN51753.1"/>
    </source>
</evidence>
<gene>
    <name evidence="2" type="ORF">SDC9_199402</name>
</gene>